<sequence length="212" mass="23064">MAANPPLVMGANGMLTPAPFAGEYFVLGRDGVQIEVNNVRTGNGKWKADGFLYLSHVRCVFVAPKADASGLQSFDFPLAYVSNEKFNQPIFGCNNLSIDCFSVADGGGPNGTIPPHSAKFYLKHGGSNTLLPLFFRMLEVTRIEQRRAAAAAQQSQYPEVVHTAPVDEVKKIVNVAYVDPNDPTTIYVTQPVGQDKVMDNDQMPYEPTGLKP</sequence>
<dbReference type="CDD" id="cd13214">
    <property type="entry name" value="PH-GRAM_WBP2"/>
    <property type="match status" value="1"/>
</dbReference>
<dbReference type="GO" id="GO:0005634">
    <property type="term" value="C:nucleus"/>
    <property type="evidence" value="ECO:0007669"/>
    <property type="project" value="TreeGrafter"/>
</dbReference>
<organism evidence="1 2">
    <name type="scientific">Chloropicon roscoffensis</name>
    <dbReference type="NCBI Taxonomy" id="1461544"/>
    <lineage>
        <taxon>Eukaryota</taxon>
        <taxon>Viridiplantae</taxon>
        <taxon>Chlorophyta</taxon>
        <taxon>Chloropicophyceae</taxon>
        <taxon>Chloropicales</taxon>
        <taxon>Chloropicaceae</taxon>
        <taxon>Chloropicon</taxon>
    </lineage>
</organism>
<dbReference type="InterPro" id="IPR044852">
    <property type="entry name" value="WBP2-like"/>
</dbReference>
<name>A0AAX4NZV6_9CHLO</name>
<dbReference type="GO" id="GO:0003713">
    <property type="term" value="F:transcription coactivator activity"/>
    <property type="evidence" value="ECO:0007669"/>
    <property type="project" value="InterPro"/>
</dbReference>
<evidence type="ECO:0000313" key="1">
    <source>
        <dbReference type="EMBL" id="WZN59602.1"/>
    </source>
</evidence>
<protein>
    <submittedName>
        <fullName evidence="1">Uncharacterized protein</fullName>
    </submittedName>
</protein>
<dbReference type="EMBL" id="CP151502">
    <property type="protein sequence ID" value="WZN59602.1"/>
    <property type="molecule type" value="Genomic_DNA"/>
</dbReference>
<dbReference type="Proteomes" id="UP001472866">
    <property type="component" value="Chromosome 02"/>
</dbReference>
<dbReference type="PANTHER" id="PTHR31606">
    <property type="entry name" value="WW DOMAIN BINDING PROTEIN 2, ISOFORM E"/>
    <property type="match status" value="1"/>
</dbReference>
<gene>
    <name evidence="1" type="ORF">HKI87_02g11280</name>
</gene>
<dbReference type="AlphaFoldDB" id="A0AAX4NZV6"/>
<dbReference type="PANTHER" id="PTHR31606:SF1">
    <property type="entry name" value="WW DOMAIN BINDING PROTEIN 2, ISOFORM E"/>
    <property type="match status" value="1"/>
</dbReference>
<proteinExistence type="predicted"/>
<dbReference type="SUPFAM" id="SSF50729">
    <property type="entry name" value="PH domain-like"/>
    <property type="match status" value="1"/>
</dbReference>
<keyword evidence="2" id="KW-1185">Reference proteome</keyword>
<evidence type="ECO:0000313" key="2">
    <source>
        <dbReference type="Proteomes" id="UP001472866"/>
    </source>
</evidence>
<reference evidence="1 2" key="1">
    <citation type="submission" date="2024-03" db="EMBL/GenBank/DDBJ databases">
        <title>Complete genome sequence of the green alga Chloropicon roscoffensis RCC1871.</title>
        <authorList>
            <person name="Lemieux C."/>
            <person name="Pombert J.-F."/>
            <person name="Otis C."/>
            <person name="Turmel M."/>
        </authorList>
    </citation>
    <scope>NUCLEOTIDE SEQUENCE [LARGE SCALE GENOMIC DNA]</scope>
    <source>
        <strain evidence="1 2">RCC1871</strain>
    </source>
</reference>
<accession>A0AAX4NZV6</accession>
<dbReference type="GO" id="GO:0031490">
    <property type="term" value="F:chromatin DNA binding"/>
    <property type="evidence" value="ECO:0007669"/>
    <property type="project" value="TreeGrafter"/>
</dbReference>